<evidence type="ECO:0000313" key="2">
    <source>
        <dbReference type="Proteomes" id="UP000000763"/>
    </source>
</evidence>
<reference evidence="2" key="1">
    <citation type="journal article" date="2005" name="Nature">
        <title>The map-based sequence of the rice genome.</title>
        <authorList>
            <consortium name="International rice genome sequencing project (IRGSP)"/>
            <person name="Matsumoto T."/>
            <person name="Wu J."/>
            <person name="Kanamori H."/>
            <person name="Katayose Y."/>
            <person name="Fujisawa M."/>
            <person name="Namiki N."/>
            <person name="Mizuno H."/>
            <person name="Yamamoto K."/>
            <person name="Antonio B.A."/>
            <person name="Baba T."/>
            <person name="Sakata K."/>
            <person name="Nagamura Y."/>
            <person name="Aoki H."/>
            <person name="Arikawa K."/>
            <person name="Arita K."/>
            <person name="Bito T."/>
            <person name="Chiden Y."/>
            <person name="Fujitsuka N."/>
            <person name="Fukunaka R."/>
            <person name="Hamada M."/>
            <person name="Harada C."/>
            <person name="Hayashi A."/>
            <person name="Hijishita S."/>
            <person name="Honda M."/>
            <person name="Hosokawa S."/>
            <person name="Ichikawa Y."/>
            <person name="Idonuma A."/>
            <person name="Iijima M."/>
            <person name="Ikeda M."/>
            <person name="Ikeno M."/>
            <person name="Ito K."/>
            <person name="Ito S."/>
            <person name="Ito T."/>
            <person name="Ito Y."/>
            <person name="Ito Y."/>
            <person name="Iwabuchi A."/>
            <person name="Kamiya K."/>
            <person name="Karasawa W."/>
            <person name="Kurita K."/>
            <person name="Katagiri S."/>
            <person name="Kikuta A."/>
            <person name="Kobayashi H."/>
            <person name="Kobayashi N."/>
            <person name="Machita K."/>
            <person name="Maehara T."/>
            <person name="Masukawa M."/>
            <person name="Mizubayashi T."/>
            <person name="Mukai Y."/>
            <person name="Nagasaki H."/>
            <person name="Nagata Y."/>
            <person name="Naito S."/>
            <person name="Nakashima M."/>
            <person name="Nakama Y."/>
            <person name="Nakamichi Y."/>
            <person name="Nakamura M."/>
            <person name="Meguro A."/>
            <person name="Negishi M."/>
            <person name="Ohta I."/>
            <person name="Ohta T."/>
            <person name="Okamoto M."/>
            <person name="Ono N."/>
            <person name="Saji S."/>
            <person name="Sakaguchi M."/>
            <person name="Sakai K."/>
            <person name="Shibata M."/>
            <person name="Shimokawa T."/>
            <person name="Song J."/>
            <person name="Takazaki Y."/>
            <person name="Terasawa K."/>
            <person name="Tsugane M."/>
            <person name="Tsuji K."/>
            <person name="Ueda S."/>
            <person name="Waki K."/>
            <person name="Yamagata H."/>
            <person name="Yamamoto M."/>
            <person name="Yamamoto S."/>
            <person name="Yamane H."/>
            <person name="Yoshiki S."/>
            <person name="Yoshihara R."/>
            <person name="Yukawa K."/>
            <person name="Zhong H."/>
            <person name="Yano M."/>
            <person name="Yuan Q."/>
            <person name="Ouyang S."/>
            <person name="Liu J."/>
            <person name="Jones K.M."/>
            <person name="Gansberger K."/>
            <person name="Moffat K."/>
            <person name="Hill J."/>
            <person name="Bera J."/>
            <person name="Fadrosh D."/>
            <person name="Jin S."/>
            <person name="Johri S."/>
            <person name="Kim M."/>
            <person name="Overton L."/>
            <person name="Reardon M."/>
            <person name="Tsitrin T."/>
            <person name="Vuong H."/>
            <person name="Weaver B."/>
            <person name="Ciecko A."/>
            <person name="Tallon L."/>
            <person name="Jackson J."/>
            <person name="Pai G."/>
            <person name="Aken S.V."/>
            <person name="Utterback T."/>
            <person name="Reidmuller S."/>
            <person name="Feldblyum T."/>
            <person name="Hsiao J."/>
            <person name="Zismann V."/>
            <person name="Iobst S."/>
            <person name="de Vazeille A.R."/>
            <person name="Buell C.R."/>
            <person name="Ying K."/>
            <person name="Li Y."/>
            <person name="Lu T."/>
            <person name="Huang Y."/>
            <person name="Zhao Q."/>
            <person name="Feng Q."/>
            <person name="Zhang L."/>
            <person name="Zhu J."/>
            <person name="Weng Q."/>
            <person name="Mu J."/>
            <person name="Lu Y."/>
            <person name="Fan D."/>
            <person name="Liu Y."/>
            <person name="Guan J."/>
            <person name="Zhang Y."/>
            <person name="Yu S."/>
            <person name="Liu X."/>
            <person name="Zhang Y."/>
            <person name="Hong G."/>
            <person name="Han B."/>
            <person name="Choisne N."/>
            <person name="Demange N."/>
            <person name="Orjeda G."/>
            <person name="Samain S."/>
            <person name="Cattolico L."/>
            <person name="Pelletier E."/>
            <person name="Couloux A."/>
            <person name="Segurens B."/>
            <person name="Wincker P."/>
            <person name="D'Hont A."/>
            <person name="Scarpelli C."/>
            <person name="Weissenbach J."/>
            <person name="Salanoubat M."/>
            <person name="Quetier F."/>
            <person name="Yu Y."/>
            <person name="Kim H.R."/>
            <person name="Rambo T."/>
            <person name="Currie J."/>
            <person name="Collura K."/>
            <person name="Luo M."/>
            <person name="Yang T."/>
            <person name="Ammiraju J.S.S."/>
            <person name="Engler F."/>
            <person name="Soderlund C."/>
            <person name="Wing R.A."/>
            <person name="Palmer L.E."/>
            <person name="de la Bastide M."/>
            <person name="Spiegel L."/>
            <person name="Nascimento L."/>
            <person name="Zutavern T."/>
            <person name="O'Shaughnessy A."/>
            <person name="Dike S."/>
            <person name="Dedhia N."/>
            <person name="Preston R."/>
            <person name="Balija V."/>
            <person name="McCombie W.R."/>
            <person name="Chow T."/>
            <person name="Chen H."/>
            <person name="Chung M."/>
            <person name="Chen C."/>
            <person name="Shaw J."/>
            <person name="Wu H."/>
            <person name="Hsiao K."/>
            <person name="Chao Y."/>
            <person name="Chu M."/>
            <person name="Cheng C."/>
            <person name="Hour A."/>
            <person name="Lee P."/>
            <person name="Lin S."/>
            <person name="Lin Y."/>
            <person name="Liou J."/>
            <person name="Liu S."/>
            <person name="Hsing Y."/>
            <person name="Raghuvanshi S."/>
            <person name="Mohanty A."/>
            <person name="Bharti A.K."/>
            <person name="Gaur A."/>
            <person name="Gupta V."/>
            <person name="Kumar D."/>
            <person name="Ravi V."/>
            <person name="Vij S."/>
            <person name="Kapur A."/>
            <person name="Khurana P."/>
            <person name="Khurana P."/>
            <person name="Khurana J.P."/>
            <person name="Tyagi A.K."/>
            <person name="Gaikwad K."/>
            <person name="Singh A."/>
            <person name="Dalal V."/>
            <person name="Srivastava S."/>
            <person name="Dixit A."/>
            <person name="Pal A.K."/>
            <person name="Ghazi I.A."/>
            <person name="Yadav M."/>
            <person name="Pandit A."/>
            <person name="Bhargava A."/>
            <person name="Sureshbabu K."/>
            <person name="Batra K."/>
            <person name="Sharma T.R."/>
            <person name="Mohapatra T."/>
            <person name="Singh N.K."/>
            <person name="Messing J."/>
            <person name="Nelson A.B."/>
            <person name="Fuks G."/>
            <person name="Kavchok S."/>
            <person name="Keizer G."/>
            <person name="Linton E."/>
            <person name="Llaca V."/>
            <person name="Song R."/>
            <person name="Tanyolac B."/>
            <person name="Young S."/>
            <person name="Ho-Il K."/>
            <person name="Hahn J.H."/>
            <person name="Sangsakoo G."/>
            <person name="Vanavichit A."/>
            <person name="de Mattos Luiz.A.T."/>
            <person name="Zimmer P.D."/>
            <person name="Malone G."/>
            <person name="Dellagostin O."/>
            <person name="de Oliveira A.C."/>
            <person name="Bevan M."/>
            <person name="Bancroft I."/>
            <person name="Minx P."/>
            <person name="Cordum H."/>
            <person name="Wilson R."/>
            <person name="Cheng Z."/>
            <person name="Jin W."/>
            <person name="Jiang J."/>
            <person name="Leong S.A."/>
            <person name="Iwama H."/>
            <person name="Gojobori T."/>
            <person name="Itoh T."/>
            <person name="Niimura Y."/>
            <person name="Fujii Y."/>
            <person name="Habara T."/>
            <person name="Sakai H."/>
            <person name="Sato Y."/>
            <person name="Wilson G."/>
            <person name="Kumar K."/>
            <person name="McCouch S."/>
            <person name="Juretic N."/>
            <person name="Hoen D."/>
            <person name="Wright S."/>
            <person name="Bruskiewich R."/>
            <person name="Bureau T."/>
            <person name="Miyao A."/>
            <person name="Hirochika H."/>
            <person name="Nishikawa T."/>
            <person name="Kadowaki K."/>
            <person name="Sugiura M."/>
            <person name="Burr B."/>
            <person name="Sasaki T."/>
        </authorList>
    </citation>
    <scope>NUCLEOTIDE SEQUENCE [LARGE SCALE GENOMIC DNA]</scope>
    <source>
        <strain evidence="2">cv. Nipponbare</strain>
    </source>
</reference>
<dbReference type="EMBL" id="AP002842">
    <property type="protein sequence ID" value="BAD67944.1"/>
    <property type="molecule type" value="Genomic_DNA"/>
</dbReference>
<evidence type="ECO:0000313" key="1">
    <source>
        <dbReference type="EMBL" id="BAD67944.1"/>
    </source>
</evidence>
<protein>
    <submittedName>
        <fullName evidence="1">Uncharacterized protein</fullName>
    </submittedName>
</protein>
<accession>Q5VRI4</accession>
<gene>
    <name evidence="1" type="primary">OSJNBa0075G19.15</name>
</gene>
<sequence length="58" mass="6408">MPKREFRKPTICRGVLCLDDDGDEPALSCCGIGYAPSHARYVSETNSRNIFGCSKTKL</sequence>
<dbReference type="Proteomes" id="UP000000763">
    <property type="component" value="Chromosome 6"/>
</dbReference>
<reference evidence="2" key="2">
    <citation type="journal article" date="2008" name="Nucleic Acids Res.">
        <title>The rice annotation project database (RAP-DB): 2008 update.</title>
        <authorList>
            <consortium name="The rice annotation project (RAP)"/>
        </authorList>
    </citation>
    <scope>GENOME REANNOTATION</scope>
    <source>
        <strain evidence="2">cv. Nipponbare</strain>
    </source>
</reference>
<organism evidence="1 2">
    <name type="scientific">Oryza sativa subsp. japonica</name>
    <name type="common">Rice</name>
    <dbReference type="NCBI Taxonomy" id="39947"/>
    <lineage>
        <taxon>Eukaryota</taxon>
        <taxon>Viridiplantae</taxon>
        <taxon>Streptophyta</taxon>
        <taxon>Embryophyta</taxon>
        <taxon>Tracheophyta</taxon>
        <taxon>Spermatophyta</taxon>
        <taxon>Magnoliopsida</taxon>
        <taxon>Liliopsida</taxon>
        <taxon>Poales</taxon>
        <taxon>Poaceae</taxon>
        <taxon>BOP clade</taxon>
        <taxon>Oryzoideae</taxon>
        <taxon>Oryzeae</taxon>
        <taxon>Oryzinae</taxon>
        <taxon>Oryza</taxon>
        <taxon>Oryza sativa</taxon>
    </lineage>
</organism>
<name>Q5VRI4_ORYSJ</name>
<proteinExistence type="predicted"/>
<dbReference type="AlphaFoldDB" id="Q5VRI4"/>